<protein>
    <submittedName>
        <fullName evidence="2">Uncharacterized protein</fullName>
    </submittedName>
</protein>
<comment type="caution">
    <text evidence="2">The sequence shown here is derived from an EMBL/GenBank/DDBJ whole genome shotgun (WGS) entry which is preliminary data.</text>
</comment>
<evidence type="ECO:0000313" key="3">
    <source>
        <dbReference type="Proteomes" id="UP001603978"/>
    </source>
</evidence>
<dbReference type="EMBL" id="JBICRM010000055">
    <property type="protein sequence ID" value="MFG1710723.1"/>
    <property type="molecule type" value="Genomic_DNA"/>
</dbReference>
<feature type="region of interest" description="Disordered" evidence="1">
    <location>
        <begin position="1"/>
        <end position="20"/>
    </location>
</feature>
<reference evidence="2 3" key="1">
    <citation type="submission" date="2024-10" db="EMBL/GenBank/DDBJ databases">
        <authorList>
            <person name="Topkara A.R."/>
            <person name="Saygin H."/>
        </authorList>
    </citation>
    <scope>NUCLEOTIDE SEQUENCE [LARGE SCALE GENOMIC DNA]</scope>
    <source>
        <strain evidence="2 3">M3C6</strain>
    </source>
</reference>
<dbReference type="RefSeq" id="WP_393176774.1">
    <property type="nucleotide sequence ID" value="NZ_JBICRM010000055.1"/>
</dbReference>
<dbReference type="Proteomes" id="UP001603978">
    <property type="component" value="Unassembled WGS sequence"/>
</dbReference>
<organism evidence="2 3">
    <name type="scientific">Nonomuraea marmarensis</name>
    <dbReference type="NCBI Taxonomy" id="3351344"/>
    <lineage>
        <taxon>Bacteria</taxon>
        <taxon>Bacillati</taxon>
        <taxon>Actinomycetota</taxon>
        <taxon>Actinomycetes</taxon>
        <taxon>Streptosporangiales</taxon>
        <taxon>Streptosporangiaceae</taxon>
        <taxon>Nonomuraea</taxon>
    </lineage>
</organism>
<evidence type="ECO:0000313" key="2">
    <source>
        <dbReference type="EMBL" id="MFG1710723.1"/>
    </source>
</evidence>
<accession>A0ABW7AXC3</accession>
<gene>
    <name evidence="2" type="ORF">ACFLIM_46930</name>
</gene>
<name>A0ABW7AXC3_9ACTN</name>
<evidence type="ECO:0000256" key="1">
    <source>
        <dbReference type="SAM" id="MobiDB-lite"/>
    </source>
</evidence>
<proteinExistence type="predicted"/>
<sequence length="124" mass="13812">MPHSNRDLGRAVRELQEHRPGKKYTAVRAELEDWLDGREETPLEAVAIMTDPANQTLCEKCGWTNGMACPECSGCGCNDHTCTGWRHREYMHPDDLAELEVAEAECPECGGDTRSGYDCHCGDL</sequence>
<feature type="compositionally biased region" description="Basic and acidic residues" evidence="1">
    <location>
        <begin position="1"/>
        <end position="19"/>
    </location>
</feature>
<keyword evidence="3" id="KW-1185">Reference proteome</keyword>